<name>A0A438NK78_EXOME</name>
<gene>
    <name evidence="3" type="ORF">B0A52_00493</name>
</gene>
<evidence type="ECO:0000313" key="3">
    <source>
        <dbReference type="EMBL" id="RVX76136.1"/>
    </source>
</evidence>
<sequence>MPTIHNLAVVFSTLTITCVSTMPLGASLKGLFPVLGLNVQNDKVAAVALADSAAAMFRTTPRLRRHDHHDSTNNDSETSTSAIPFYSLGPIPVMTIITSSSVDSTATSVSVGSIPTTSTVELPVTTSDPPNGVLPDGILTLPPTTAINTFAPAFEPVPVPIAPTTTSSTDLRAPTTTVTCPSQPPSTTSIEGDISSPMTNLPVIVTVIPLPLSSSSSSLSEASSSNSDPAASTIPP</sequence>
<feature type="region of interest" description="Disordered" evidence="1">
    <location>
        <begin position="165"/>
        <end position="196"/>
    </location>
</feature>
<dbReference type="EMBL" id="NAJM01000001">
    <property type="protein sequence ID" value="RVX76136.1"/>
    <property type="molecule type" value="Genomic_DNA"/>
</dbReference>
<keyword evidence="2" id="KW-0732">Signal</keyword>
<dbReference type="OrthoDB" id="10472010at2759"/>
<evidence type="ECO:0000256" key="2">
    <source>
        <dbReference type="SAM" id="SignalP"/>
    </source>
</evidence>
<reference evidence="3 4" key="1">
    <citation type="submission" date="2017-03" db="EMBL/GenBank/DDBJ databases">
        <title>Genomes of endolithic fungi from Antarctica.</title>
        <authorList>
            <person name="Coleine C."/>
            <person name="Masonjones S."/>
            <person name="Stajich J.E."/>
        </authorList>
    </citation>
    <scope>NUCLEOTIDE SEQUENCE [LARGE SCALE GENOMIC DNA]</scope>
    <source>
        <strain evidence="3 4">CCFEE 6314</strain>
    </source>
</reference>
<feature type="signal peptide" evidence="2">
    <location>
        <begin position="1"/>
        <end position="21"/>
    </location>
</feature>
<dbReference type="VEuPathDB" id="FungiDB:PV10_01531"/>
<feature type="region of interest" description="Disordered" evidence="1">
    <location>
        <begin position="60"/>
        <end position="81"/>
    </location>
</feature>
<dbReference type="Proteomes" id="UP000288859">
    <property type="component" value="Unassembled WGS sequence"/>
</dbReference>
<organism evidence="3 4">
    <name type="scientific">Exophiala mesophila</name>
    <name type="common">Black yeast-like fungus</name>
    <dbReference type="NCBI Taxonomy" id="212818"/>
    <lineage>
        <taxon>Eukaryota</taxon>
        <taxon>Fungi</taxon>
        <taxon>Dikarya</taxon>
        <taxon>Ascomycota</taxon>
        <taxon>Pezizomycotina</taxon>
        <taxon>Eurotiomycetes</taxon>
        <taxon>Chaetothyriomycetidae</taxon>
        <taxon>Chaetothyriales</taxon>
        <taxon>Herpotrichiellaceae</taxon>
        <taxon>Exophiala</taxon>
    </lineage>
</organism>
<protein>
    <submittedName>
        <fullName evidence="3">Uncharacterized protein</fullName>
    </submittedName>
</protein>
<feature type="compositionally biased region" description="Polar residues" evidence="1">
    <location>
        <begin position="165"/>
        <end position="190"/>
    </location>
</feature>
<dbReference type="AlphaFoldDB" id="A0A438NK78"/>
<proteinExistence type="predicted"/>
<evidence type="ECO:0000256" key="1">
    <source>
        <dbReference type="SAM" id="MobiDB-lite"/>
    </source>
</evidence>
<feature type="chain" id="PRO_5019450670" evidence="2">
    <location>
        <begin position="22"/>
        <end position="236"/>
    </location>
</feature>
<accession>A0A438NK78</accession>
<comment type="caution">
    <text evidence="3">The sequence shown here is derived from an EMBL/GenBank/DDBJ whole genome shotgun (WGS) entry which is preliminary data.</text>
</comment>
<evidence type="ECO:0000313" key="4">
    <source>
        <dbReference type="Proteomes" id="UP000288859"/>
    </source>
</evidence>
<feature type="region of interest" description="Disordered" evidence="1">
    <location>
        <begin position="213"/>
        <end position="236"/>
    </location>
</feature>